<dbReference type="GO" id="GO:0005737">
    <property type="term" value="C:cytoplasm"/>
    <property type="evidence" value="ECO:0007669"/>
    <property type="project" value="GOC"/>
</dbReference>
<accession>A0A9W8II54</accession>
<dbReference type="SUPFAM" id="SSF64356">
    <property type="entry name" value="SNARE-like"/>
    <property type="match status" value="1"/>
</dbReference>
<comment type="caution">
    <text evidence="1">The sequence shown here is derived from an EMBL/GenBank/DDBJ whole genome shotgun (WGS) entry which is preliminary data.</text>
</comment>
<organism evidence="1 2">
    <name type="scientific">Coemansia brasiliensis</name>
    <dbReference type="NCBI Taxonomy" id="2650707"/>
    <lineage>
        <taxon>Eukaryota</taxon>
        <taxon>Fungi</taxon>
        <taxon>Fungi incertae sedis</taxon>
        <taxon>Zoopagomycota</taxon>
        <taxon>Kickxellomycotina</taxon>
        <taxon>Kickxellomycetes</taxon>
        <taxon>Kickxellales</taxon>
        <taxon>Kickxellaceae</taxon>
        <taxon>Coemansia</taxon>
    </lineage>
</organism>
<protein>
    <submittedName>
        <fullName evidence="1">TRAPP subunit</fullName>
    </submittedName>
</protein>
<evidence type="ECO:0000313" key="2">
    <source>
        <dbReference type="Proteomes" id="UP001139887"/>
    </source>
</evidence>
<dbReference type="Proteomes" id="UP001139887">
    <property type="component" value="Unassembled WGS sequence"/>
</dbReference>
<evidence type="ECO:0000313" key="1">
    <source>
        <dbReference type="EMBL" id="KAJ2851923.1"/>
    </source>
</evidence>
<name>A0A9W8II54_9FUNG</name>
<reference evidence="1" key="1">
    <citation type="submission" date="2022-07" db="EMBL/GenBank/DDBJ databases">
        <title>Phylogenomic reconstructions and comparative analyses of Kickxellomycotina fungi.</title>
        <authorList>
            <person name="Reynolds N.K."/>
            <person name="Stajich J.E."/>
            <person name="Barry K."/>
            <person name="Grigoriev I.V."/>
            <person name="Crous P."/>
            <person name="Smith M.E."/>
        </authorList>
    </citation>
    <scope>NUCLEOTIDE SEQUENCE</scope>
    <source>
        <strain evidence="1">NRRL 1566</strain>
    </source>
</reference>
<dbReference type="PANTHER" id="PTHR12403">
    <property type="entry name" value="TRAFFICKING PROTEIN PARTICLE COMPLEX SUBUNIT 2"/>
    <property type="match status" value="1"/>
</dbReference>
<dbReference type="InterPro" id="IPR011012">
    <property type="entry name" value="Longin-like_dom_sf"/>
</dbReference>
<proteinExistence type="predicted"/>
<dbReference type="OrthoDB" id="10252102at2759"/>
<gene>
    <name evidence="1" type="primary">TRS20</name>
    <name evidence="1" type="ORF">IWW36_000696</name>
</gene>
<sequence length="134" mass="15152">MSVTYYFAIVGAADSPLYEAEFGVQRNENKHLHQFVVHAALDLVEDALFATNSCYLKTIDTYQNLNVSAYVTPSNVRLMLVHEVKSEEAIRAFFAGCHELFVRTLLNPFYDPSMPIQSRAFDAKVNALAKKFLI</sequence>
<dbReference type="CDD" id="cd14825">
    <property type="entry name" value="TRAPPC2_sedlin"/>
    <property type="match status" value="1"/>
</dbReference>
<dbReference type="Gene3D" id="3.30.450.70">
    <property type="match status" value="1"/>
</dbReference>
<dbReference type="EMBL" id="JANBUW010000007">
    <property type="protein sequence ID" value="KAJ2851923.1"/>
    <property type="molecule type" value="Genomic_DNA"/>
</dbReference>
<keyword evidence="2" id="KW-1185">Reference proteome</keyword>
<dbReference type="Pfam" id="PF04628">
    <property type="entry name" value="Sedlin_N"/>
    <property type="match status" value="1"/>
</dbReference>
<dbReference type="AlphaFoldDB" id="A0A9W8II54"/>
<dbReference type="GO" id="GO:0006888">
    <property type="term" value="P:endoplasmic reticulum to Golgi vesicle-mediated transport"/>
    <property type="evidence" value="ECO:0007669"/>
    <property type="project" value="InterPro"/>
</dbReference>
<dbReference type="InterPro" id="IPR006722">
    <property type="entry name" value="Sedlin"/>
</dbReference>